<comment type="caution">
    <text evidence="1">The sequence shown here is derived from an EMBL/GenBank/DDBJ whole genome shotgun (WGS) entry which is preliminary data.</text>
</comment>
<keyword evidence="2" id="KW-1185">Reference proteome</keyword>
<name>A0A1C3ERA5_9GAMM</name>
<dbReference type="RefSeq" id="WP_068898536.1">
    <property type="nucleotide sequence ID" value="NZ_JBHUIF010000032.1"/>
</dbReference>
<organism evidence="1 2">
    <name type="scientific">Veronia pacifica</name>
    <dbReference type="NCBI Taxonomy" id="1080227"/>
    <lineage>
        <taxon>Bacteria</taxon>
        <taxon>Pseudomonadati</taxon>
        <taxon>Pseudomonadota</taxon>
        <taxon>Gammaproteobacteria</taxon>
        <taxon>Vibrionales</taxon>
        <taxon>Vibrionaceae</taxon>
        <taxon>Veronia</taxon>
    </lineage>
</organism>
<sequence>MQFTILRQKPEAKLRCSVIGWMKPVSLAHQKSEEVHQHFENLIEKSAHKGVAQVIKLKLVTYF</sequence>
<protein>
    <submittedName>
        <fullName evidence="1">Uncharacterized protein</fullName>
    </submittedName>
</protein>
<evidence type="ECO:0000313" key="2">
    <source>
        <dbReference type="Proteomes" id="UP000094936"/>
    </source>
</evidence>
<gene>
    <name evidence="1" type="ORF">A8L45_01605</name>
</gene>
<proteinExistence type="predicted"/>
<dbReference type="Proteomes" id="UP000094936">
    <property type="component" value="Unassembled WGS sequence"/>
</dbReference>
<evidence type="ECO:0000313" key="1">
    <source>
        <dbReference type="EMBL" id="ODA35761.1"/>
    </source>
</evidence>
<dbReference type="EMBL" id="LYBM01000002">
    <property type="protein sequence ID" value="ODA35761.1"/>
    <property type="molecule type" value="Genomic_DNA"/>
</dbReference>
<dbReference type="AlphaFoldDB" id="A0A1C3ERA5"/>
<accession>A0A1C3ERA5</accession>
<reference evidence="1 2" key="1">
    <citation type="submission" date="2016-05" db="EMBL/GenBank/DDBJ databases">
        <title>Genomic Taxonomy of the Vibrionaceae.</title>
        <authorList>
            <person name="Gomez-Gil B."/>
            <person name="Enciso-Ibarra J."/>
        </authorList>
    </citation>
    <scope>NUCLEOTIDE SEQUENCE [LARGE SCALE GENOMIC DNA]</scope>
    <source>
        <strain evidence="1 2">CAIM 1920</strain>
    </source>
</reference>